<reference evidence="1 2" key="1">
    <citation type="journal article" date="2017" name="Genome Biol. Evol.">
        <title>Comparative Genomic Analysis Identifies a Campylobacter Clade Deficient in Selenium Metabolism.</title>
        <authorList>
            <person name="Miller W.G."/>
            <person name="Yee E."/>
            <person name="Lopes B.S."/>
            <person name="Chapman M.H."/>
            <person name="Huynh S."/>
            <person name="Bono J.L."/>
            <person name="Parker C.T."/>
            <person name="Strachan N.J.C."/>
            <person name="Forbes K.J."/>
        </authorList>
    </citation>
    <scope>NUCLEOTIDE SEQUENCE [LARGE SCALE GENOMIC DNA]</scope>
    <source>
        <strain evidence="1 2">NCTC 13003</strain>
    </source>
</reference>
<dbReference type="EMBL" id="CP018788">
    <property type="protein sequence ID" value="ARQ99857.1"/>
    <property type="molecule type" value="Genomic_DNA"/>
</dbReference>
<evidence type="ECO:0000313" key="1">
    <source>
        <dbReference type="EMBL" id="ARQ99857.1"/>
    </source>
</evidence>
<keyword evidence="2" id="KW-1185">Reference proteome</keyword>
<name>A0A1X9SUC9_9BACT</name>
<accession>A0A1X9SUC9</accession>
<protein>
    <submittedName>
        <fullName evidence="1">TmRNA proteolysis tag</fullName>
    </submittedName>
</protein>
<dbReference type="KEGG" id="cdev:CIGN_1625"/>
<gene>
    <name evidence="1" type="ORF">CIGN_1625</name>
</gene>
<sequence>ANNVKFAPAYAKAA</sequence>
<evidence type="ECO:0000313" key="2">
    <source>
        <dbReference type="Proteomes" id="UP000194309"/>
    </source>
</evidence>
<proteinExistence type="predicted"/>
<dbReference type="Proteomes" id="UP000194309">
    <property type="component" value="Chromosome"/>
</dbReference>
<organism evidence="1 2">
    <name type="scientific">Campylobacter devanensis</name>
    <dbReference type="NCBI Taxonomy" id="3161138"/>
    <lineage>
        <taxon>Bacteria</taxon>
        <taxon>Pseudomonadati</taxon>
        <taxon>Campylobacterota</taxon>
        <taxon>Epsilonproteobacteria</taxon>
        <taxon>Campylobacterales</taxon>
        <taxon>Campylobacteraceae</taxon>
        <taxon>Campylobacter</taxon>
    </lineage>
</organism>
<feature type="non-terminal residue" evidence="1">
    <location>
        <position position="1"/>
    </location>
</feature>